<feature type="domain" description="EF-hand" evidence="2">
    <location>
        <begin position="61"/>
        <end position="96"/>
    </location>
</feature>
<dbReference type="InterPro" id="IPR051686">
    <property type="entry name" value="Lipoprotein_DolP"/>
</dbReference>
<feature type="signal peptide" evidence="1">
    <location>
        <begin position="1"/>
        <end position="26"/>
    </location>
</feature>
<dbReference type="Gene3D" id="1.10.238.10">
    <property type="entry name" value="EF-hand"/>
    <property type="match status" value="1"/>
</dbReference>
<proteinExistence type="predicted"/>
<dbReference type="PROSITE" id="PS50222">
    <property type="entry name" value="EF_HAND_2"/>
    <property type="match status" value="1"/>
</dbReference>
<dbReference type="GO" id="GO:0005509">
    <property type="term" value="F:calcium ion binding"/>
    <property type="evidence" value="ECO:0007669"/>
    <property type="project" value="InterPro"/>
</dbReference>
<dbReference type="PROSITE" id="PS00018">
    <property type="entry name" value="EF_HAND_1"/>
    <property type="match status" value="1"/>
</dbReference>
<dbReference type="InterPro" id="IPR007055">
    <property type="entry name" value="BON_dom"/>
</dbReference>
<evidence type="ECO:0000313" key="5">
    <source>
        <dbReference type="Proteomes" id="UP000311008"/>
    </source>
</evidence>
<dbReference type="Proteomes" id="UP000311008">
    <property type="component" value="Chromosome"/>
</dbReference>
<dbReference type="RefSeq" id="WP_140003946.1">
    <property type="nucleotide sequence ID" value="NZ_CP040946.1"/>
</dbReference>
<dbReference type="SUPFAM" id="SSF47473">
    <property type="entry name" value="EF-hand"/>
    <property type="match status" value="1"/>
</dbReference>
<dbReference type="InterPro" id="IPR014004">
    <property type="entry name" value="Transpt-assoc_nodulatn_dom_bac"/>
</dbReference>
<evidence type="ECO:0000256" key="1">
    <source>
        <dbReference type="SAM" id="SignalP"/>
    </source>
</evidence>
<accession>A0A5B8CU76</accession>
<dbReference type="InterPro" id="IPR018247">
    <property type="entry name" value="EF_Hand_1_Ca_BS"/>
</dbReference>
<keyword evidence="5" id="KW-1185">Reference proteome</keyword>
<feature type="chain" id="PRO_5022986038" evidence="1">
    <location>
        <begin position="27"/>
        <end position="171"/>
    </location>
</feature>
<dbReference type="SMART" id="SM00749">
    <property type="entry name" value="BON"/>
    <property type="match status" value="1"/>
</dbReference>
<evidence type="ECO:0000259" key="3">
    <source>
        <dbReference type="PROSITE" id="PS50914"/>
    </source>
</evidence>
<name>A0A5B8CU76_9PROT</name>
<sequence>MSISTYTQATIFGGLLAATITLNAFAFDLQEVQNGDKPYLEQFNALDKNTNQTLTWSEVQQDKAVKQRDFKAYDHDKDGSLSYEEYAELKTQTSQKAIKGAMSDSWITTKVKARLLEEEAFKSLKISVETHKGEVLISGFVSEASLKSKAEELVAGVEGVKSVKNAIVVKG</sequence>
<dbReference type="Pfam" id="PF13202">
    <property type="entry name" value="EF-hand_5"/>
    <property type="match status" value="1"/>
</dbReference>
<reference evidence="5" key="1">
    <citation type="journal article" date="2019" name="ISME J.">
        <title>Evolution in action: habitat transition from sediment to the pelagial leads to genome streamlining in Methylophilaceae.</title>
        <authorList>
            <person name="Salcher M."/>
            <person name="Schaefle D."/>
            <person name="Kaspar M."/>
            <person name="Neuenschwander S.M."/>
            <person name="Ghai R."/>
        </authorList>
    </citation>
    <scope>NUCLEOTIDE SEQUENCE [LARGE SCALE GENOMIC DNA]</scope>
    <source>
        <strain evidence="5">MMS-M-51</strain>
    </source>
</reference>
<keyword evidence="1" id="KW-0732">Signal</keyword>
<evidence type="ECO:0000313" key="4">
    <source>
        <dbReference type="EMBL" id="QDC44616.1"/>
    </source>
</evidence>
<feature type="domain" description="BON" evidence="3">
    <location>
        <begin position="103"/>
        <end position="171"/>
    </location>
</feature>
<dbReference type="InterPro" id="IPR002048">
    <property type="entry name" value="EF_hand_dom"/>
</dbReference>
<protein>
    <submittedName>
        <fullName evidence="4">BON domain-containing protein</fullName>
    </submittedName>
</protein>
<dbReference type="EMBL" id="CP040946">
    <property type="protein sequence ID" value="QDC44616.1"/>
    <property type="molecule type" value="Genomic_DNA"/>
</dbReference>
<gene>
    <name evidence="4" type="ORF">FIU01_08785</name>
</gene>
<dbReference type="InterPro" id="IPR011992">
    <property type="entry name" value="EF-hand-dom_pair"/>
</dbReference>
<dbReference type="PROSITE" id="PS50914">
    <property type="entry name" value="BON"/>
    <property type="match status" value="1"/>
</dbReference>
<dbReference type="AlphaFoldDB" id="A0A5B8CU76"/>
<dbReference type="KEGG" id="mmec:FIU01_08785"/>
<evidence type="ECO:0000259" key="2">
    <source>
        <dbReference type="PROSITE" id="PS50222"/>
    </source>
</evidence>
<dbReference type="Pfam" id="PF04972">
    <property type="entry name" value="BON"/>
    <property type="match status" value="1"/>
</dbReference>
<dbReference type="OrthoDB" id="8588735at2"/>
<dbReference type="PANTHER" id="PTHR34606">
    <property type="entry name" value="BON DOMAIN-CONTAINING PROTEIN"/>
    <property type="match status" value="1"/>
</dbReference>
<dbReference type="Gene3D" id="3.30.1340.30">
    <property type="match status" value="1"/>
</dbReference>
<organism evidence="4 5">
    <name type="scientific">Methylophilus medardicus</name>
    <dbReference type="NCBI Taxonomy" id="2588534"/>
    <lineage>
        <taxon>Bacteria</taxon>
        <taxon>Pseudomonadati</taxon>
        <taxon>Pseudomonadota</taxon>
        <taxon>Betaproteobacteria</taxon>
        <taxon>Nitrosomonadales</taxon>
        <taxon>Methylophilaceae</taxon>
        <taxon>Methylophilus</taxon>
    </lineage>
</organism>
<dbReference type="PANTHER" id="PTHR34606:SF16">
    <property type="entry name" value="BON DOMAIN-CONTAINING PROTEIN"/>
    <property type="match status" value="1"/>
</dbReference>